<accession>A0A9E5JQC2</accession>
<evidence type="ECO:0000313" key="2">
    <source>
        <dbReference type="Proteomes" id="UP000787472"/>
    </source>
</evidence>
<dbReference type="AlphaFoldDB" id="A0A9E5JQC2"/>
<gene>
    <name evidence="1" type="ORF">G8770_03955</name>
</gene>
<dbReference type="InterPro" id="IPR017467">
    <property type="entry name" value="CHP03016_PEP-CTERM"/>
</dbReference>
<comment type="caution">
    <text evidence="1">The sequence shown here is derived from an EMBL/GenBank/DDBJ whole genome shotgun (WGS) entry which is preliminary data.</text>
</comment>
<keyword evidence="2" id="KW-1185">Reference proteome</keyword>
<dbReference type="RefSeq" id="WP_167181970.1">
    <property type="nucleotide sequence ID" value="NZ_JAAONZ010000002.1"/>
</dbReference>
<dbReference type="Proteomes" id="UP000787472">
    <property type="component" value="Unassembled WGS sequence"/>
</dbReference>
<proteinExistence type="predicted"/>
<dbReference type="SUPFAM" id="SSF56935">
    <property type="entry name" value="Porins"/>
    <property type="match status" value="1"/>
</dbReference>
<sequence>MDTAKAMVTAMDTVKKLGNQEPEKHKLINSERQGVVVLFSRSVCGILCISWSLSAFSGQVERGYGLHVRKAFTDNSCLSPTDKKPEWYTTITPTLNLKGVGARSSFSVLAAVEGNSLTDYDGCSSVRGGDVHKISPRLKADGNVDLYSNFLYLDGSAYIAQNAINPFIASGDNAINRTDNINTTYNFNISPYIQHRFGRAAEVYARYRFDYQDNTESSVDDNERHSANASLSSVPGTSRLSWTLSGNYQKIYYSNGNTQDDDYVIANAYFQLNYSLTRKWSVYASTGEDFNDFVSEDSDIDGSTWTAGISWVPTPRTSIEVGTGNRFFGSTPTLNITHRHKFSDFRFSYDKILTFTSDLRNFDQFFQFVDENGDPVLNPDGELILISQNQTTLTRSPIVDERVSVSYNWTRRRTSVSLKASRSDQLRLEDNINTVFSNYTVGVSRKLSQKLTLNGRLSYRETDVPEEYKELGLDPGQIVQNSEVYSAYIGFSRNLGVKTSVNAGYTFVDRSSELAEDEYQENRFTVGINMTW</sequence>
<dbReference type="NCBIfam" id="TIGR03016">
    <property type="entry name" value="pepcterm_hypo_1"/>
    <property type="match status" value="1"/>
</dbReference>
<evidence type="ECO:0000313" key="1">
    <source>
        <dbReference type="EMBL" id="NHO64698.1"/>
    </source>
</evidence>
<protein>
    <submittedName>
        <fullName evidence="1">TIGR03016 family PEP-CTERM system-associated outer membrane protein</fullName>
    </submittedName>
</protein>
<reference evidence="1" key="1">
    <citation type="submission" date="2020-03" db="EMBL/GenBank/DDBJ databases">
        <authorList>
            <person name="Guo F."/>
        </authorList>
    </citation>
    <scope>NUCLEOTIDE SEQUENCE</scope>
    <source>
        <strain evidence="1">JCM 30134</strain>
    </source>
</reference>
<dbReference type="EMBL" id="JAAONZ010000002">
    <property type="protein sequence ID" value="NHO64698.1"/>
    <property type="molecule type" value="Genomic_DNA"/>
</dbReference>
<organism evidence="1 2">
    <name type="scientific">Pseudomaricurvus hydrocarbonicus</name>
    <dbReference type="NCBI Taxonomy" id="1470433"/>
    <lineage>
        <taxon>Bacteria</taxon>
        <taxon>Pseudomonadati</taxon>
        <taxon>Pseudomonadota</taxon>
        <taxon>Gammaproteobacteria</taxon>
        <taxon>Cellvibrionales</taxon>
        <taxon>Cellvibrionaceae</taxon>
        <taxon>Pseudomaricurvus</taxon>
    </lineage>
</organism>
<name>A0A9E5JQC2_9GAMM</name>